<evidence type="ECO:0000313" key="2">
    <source>
        <dbReference type="Proteomes" id="UP000034224"/>
    </source>
</evidence>
<protein>
    <recommendedName>
        <fullName evidence="3">Zinc-binding domain-containing protein</fullName>
    </recommendedName>
</protein>
<evidence type="ECO:0000313" key="1">
    <source>
        <dbReference type="EMBL" id="KKW15179.1"/>
    </source>
</evidence>
<gene>
    <name evidence="1" type="ORF">UY55_C0002G0237</name>
</gene>
<comment type="caution">
    <text evidence="1">The sequence shown here is derived from an EMBL/GenBank/DDBJ whole genome shotgun (WGS) entry which is preliminary data.</text>
</comment>
<dbReference type="Proteomes" id="UP000034224">
    <property type="component" value="Unassembled WGS sequence"/>
</dbReference>
<dbReference type="AlphaFoldDB" id="A0A0G1Z887"/>
<dbReference type="EMBL" id="LCQK01000002">
    <property type="protein sequence ID" value="KKW15179.1"/>
    <property type="molecule type" value="Genomic_DNA"/>
</dbReference>
<proteinExistence type="predicted"/>
<dbReference type="STRING" id="1618665.UY55_C0002G0237"/>
<evidence type="ECO:0008006" key="3">
    <source>
        <dbReference type="Google" id="ProtNLM"/>
    </source>
</evidence>
<organism evidence="1 2">
    <name type="scientific">Candidatus Jorgensenbacteria bacterium GW2011_GWB1_50_10</name>
    <dbReference type="NCBI Taxonomy" id="1618665"/>
    <lineage>
        <taxon>Bacteria</taxon>
        <taxon>Candidatus Joergenseniibacteriota</taxon>
    </lineage>
</organism>
<name>A0A0G1Z887_9BACT</name>
<sequence>MRVTGDYIYESKNTHDAYMVAGAEDSRYAQFVSVPHARDCYDYSGWGNGAEKIYEAAVVGEGANGVKFSFECWPDALDNEYSIYAISCKHVFGCVSLKRKHYCILNKGYPKEEYERLVSQIKKDMERNPYRDPQGRIWSYGEFLPINLSLFAYNESLAHAYFPKTEKESLASGFKWHEFTATPYTATKQWVDMPDTLAETPDTILQEVIACASCGKAFCIVSGELALMKNLSIPLPRECPTCRHNARFVRTNPPRLYNRSCQKCSRPIQTSYAPERPEIIYCEECYKVEIA</sequence>
<accession>A0A0G1Z887</accession>
<reference evidence="1 2" key="1">
    <citation type="journal article" date="2015" name="Nature">
        <title>rRNA introns, odd ribosomes, and small enigmatic genomes across a large radiation of phyla.</title>
        <authorList>
            <person name="Brown C.T."/>
            <person name="Hug L.A."/>
            <person name="Thomas B.C."/>
            <person name="Sharon I."/>
            <person name="Castelle C.J."/>
            <person name="Singh A."/>
            <person name="Wilkins M.J."/>
            <person name="Williams K.H."/>
            <person name="Banfield J.F."/>
        </authorList>
    </citation>
    <scope>NUCLEOTIDE SEQUENCE [LARGE SCALE GENOMIC DNA]</scope>
</reference>